<evidence type="ECO:0000313" key="3">
    <source>
        <dbReference type="Proteomes" id="UP001203512"/>
    </source>
</evidence>
<comment type="caution">
    <text evidence="2">The sequence shown here is derived from an EMBL/GenBank/DDBJ whole genome shotgun (WGS) entry which is preliminary data.</text>
</comment>
<evidence type="ECO:0000313" key="2">
    <source>
        <dbReference type="EMBL" id="MCK0532508.1"/>
    </source>
</evidence>
<organism evidence="2 3">
    <name type="scientific">Sphingobium agri</name>
    <dbReference type="NCBI Taxonomy" id="2933566"/>
    <lineage>
        <taxon>Bacteria</taxon>
        <taxon>Pseudomonadati</taxon>
        <taxon>Pseudomonadota</taxon>
        <taxon>Alphaproteobacteria</taxon>
        <taxon>Sphingomonadales</taxon>
        <taxon>Sphingomonadaceae</taxon>
        <taxon>Sphingobium</taxon>
    </lineage>
</organism>
<evidence type="ECO:0000256" key="1">
    <source>
        <dbReference type="SAM" id="SignalP"/>
    </source>
</evidence>
<name>A0ABT0DZH3_9SPHN</name>
<keyword evidence="3" id="KW-1185">Reference proteome</keyword>
<dbReference type="Proteomes" id="UP001203512">
    <property type="component" value="Unassembled WGS sequence"/>
</dbReference>
<reference evidence="2 3" key="1">
    <citation type="submission" date="2022-04" db="EMBL/GenBank/DDBJ databases">
        <authorList>
            <person name="Huq M.A."/>
        </authorList>
    </citation>
    <scope>NUCLEOTIDE SEQUENCE [LARGE SCALE GENOMIC DNA]</scope>
    <source>
        <strain evidence="2 3">MAH-33</strain>
    </source>
</reference>
<feature type="signal peptide" evidence="1">
    <location>
        <begin position="1"/>
        <end position="27"/>
    </location>
</feature>
<dbReference type="RefSeq" id="WP_247232930.1">
    <property type="nucleotide sequence ID" value="NZ_JALKHS010000010.1"/>
</dbReference>
<keyword evidence="1" id="KW-0732">Signal</keyword>
<dbReference type="EMBL" id="JALKHS010000010">
    <property type="protein sequence ID" value="MCK0532508.1"/>
    <property type="molecule type" value="Genomic_DNA"/>
</dbReference>
<feature type="chain" id="PRO_5047371101" evidence="1">
    <location>
        <begin position="28"/>
        <end position="527"/>
    </location>
</feature>
<proteinExistence type="predicted"/>
<sequence length="527" mass="56430">MTYRWIRSTRICILALTTAMVPVVAAAADPAPFDLPGPELSVTVTRAGRTLPIGQVPALATGDIVRIDANLPEDQSVRYRLISAFLRGAINPPPKKWISSAETWEQNERKRNLKLTVPDHARQLVLFMVPDTGGDLSTISDAIRGRPGEFVRVTQDINKASLDRTRLNAFILGIRSQENSHPEYLRNVAPVLSSSLAVKLNPDCLAKIVEFQAACLVENRDSLVLGDIHSNSLTETIIGAPTDLALQLSATREGGYGFYSPYIGVVRDLARIFGAFNNPEFNYLPALGIANGKSLSLLLNSAPSFRKPKSVLVAALPAIEKNVPPPLRRSSDAPICGSRPGVVLGVDGAPLIFATDYAHDMTLRLTGKDGRSVEAPVVARADKGGYIFGTSFEPEKMSGPMTGRLHGHWGFDAFEGPEFALQFPQAGSLQAVAGQQLIAGKYGKLLVSGPTTACVKNVSVQLPGGRSIGVKWQRPGPDTIAVDMPLADLAAAGDAVIAIQFFGTDKPELLTIPVQSDQPAIEQPAPL</sequence>
<protein>
    <submittedName>
        <fullName evidence="2">Uncharacterized protein</fullName>
    </submittedName>
</protein>
<accession>A0ABT0DZH3</accession>
<gene>
    <name evidence="2" type="ORF">MU848_13035</name>
</gene>